<gene>
    <name evidence="1" type="ORF">QYM36_009527</name>
</gene>
<dbReference type="Proteomes" id="UP001187531">
    <property type="component" value="Unassembled WGS sequence"/>
</dbReference>
<proteinExistence type="predicted"/>
<accession>A0AA88L5M7</accession>
<keyword evidence="2" id="KW-1185">Reference proteome</keyword>
<sequence length="136" mass="15287">MIVCYAPKIYADDTLKEGFYDNPQSVIDSIPLHDLTCIAVDLKAKVGQDRSYGLGVMDQHGLGTITKNGARLFSFTKGNDLLISGELFQHKDINTYTWTSRNDCYKISLVCGRLELRKHMGSSHHKTEFKSQDTAK</sequence>
<evidence type="ECO:0000313" key="2">
    <source>
        <dbReference type="Proteomes" id="UP001187531"/>
    </source>
</evidence>
<evidence type="ECO:0000313" key="1">
    <source>
        <dbReference type="EMBL" id="KAK2713681.1"/>
    </source>
</evidence>
<dbReference type="EMBL" id="JAVRJZ010000014">
    <property type="protein sequence ID" value="KAK2713681.1"/>
    <property type="molecule type" value="Genomic_DNA"/>
</dbReference>
<organism evidence="1 2">
    <name type="scientific">Artemia franciscana</name>
    <name type="common">Brine shrimp</name>
    <name type="synonym">Artemia sanfranciscana</name>
    <dbReference type="NCBI Taxonomy" id="6661"/>
    <lineage>
        <taxon>Eukaryota</taxon>
        <taxon>Metazoa</taxon>
        <taxon>Ecdysozoa</taxon>
        <taxon>Arthropoda</taxon>
        <taxon>Crustacea</taxon>
        <taxon>Branchiopoda</taxon>
        <taxon>Anostraca</taxon>
        <taxon>Artemiidae</taxon>
        <taxon>Artemia</taxon>
    </lineage>
</organism>
<comment type="caution">
    <text evidence="1">The sequence shown here is derived from an EMBL/GenBank/DDBJ whole genome shotgun (WGS) entry which is preliminary data.</text>
</comment>
<reference evidence="1" key="1">
    <citation type="submission" date="2023-07" db="EMBL/GenBank/DDBJ databases">
        <title>Chromosome-level genome assembly of Artemia franciscana.</title>
        <authorList>
            <person name="Jo E."/>
        </authorList>
    </citation>
    <scope>NUCLEOTIDE SEQUENCE</scope>
    <source>
        <tissue evidence="1">Whole body</tissue>
    </source>
</reference>
<dbReference type="AlphaFoldDB" id="A0AA88L5M7"/>
<protein>
    <submittedName>
        <fullName evidence="1">Uncharacterized protein</fullName>
    </submittedName>
</protein>
<name>A0AA88L5M7_ARTSF</name>